<reference evidence="1" key="1">
    <citation type="submission" date="2020-04" db="EMBL/GenBank/DDBJ databases">
        <authorList>
            <person name="Alioto T."/>
            <person name="Alioto T."/>
            <person name="Gomez Garrido J."/>
        </authorList>
    </citation>
    <scope>NUCLEOTIDE SEQUENCE</scope>
    <source>
        <strain evidence="1">A484AB</strain>
    </source>
</reference>
<dbReference type="AlphaFoldDB" id="A0A6S7L400"/>
<sequence length="316" mass="36071">MVRIWIMFTSLKRRHYNKAILVRISMISHWKTQFPEMYNLLKAWIILSDEHPVESTHSIIRAQTRHSDTAAQLVNKVKSIFVSKTKQANFRLNFTPPKHFAFSHGQLKYLKIKSSEFLTTTLEEIIKNQSSTTLHYPKKENGKVKVTMPQLFWNKMMKENILPMSFLSDTPSNENTKCDLPACKVDDDNEDWSVLTGCWHSFHNICMDSAACPLCKEAINKKVEELGNVAKEAILFGNTADLNDADNEDEEVAMENCPIVPTTNDDQISESVTEMKARITNLAPSAPSEIHSTQEQRKHIAAEPCKPPHCKTCHTQ</sequence>
<dbReference type="Proteomes" id="UP001152795">
    <property type="component" value="Unassembled WGS sequence"/>
</dbReference>
<comment type="caution">
    <text evidence="1">The sequence shown here is derived from an EMBL/GenBank/DDBJ whole genome shotgun (WGS) entry which is preliminary data.</text>
</comment>
<name>A0A6S7L400_PARCT</name>
<dbReference type="SUPFAM" id="SSF57850">
    <property type="entry name" value="RING/U-box"/>
    <property type="match status" value="1"/>
</dbReference>
<dbReference type="EMBL" id="CACRXK020019985">
    <property type="protein sequence ID" value="CAB4034283.1"/>
    <property type="molecule type" value="Genomic_DNA"/>
</dbReference>
<evidence type="ECO:0000313" key="1">
    <source>
        <dbReference type="EMBL" id="CAB4034283.1"/>
    </source>
</evidence>
<evidence type="ECO:0000313" key="2">
    <source>
        <dbReference type="Proteomes" id="UP001152795"/>
    </source>
</evidence>
<proteinExistence type="predicted"/>
<dbReference type="OrthoDB" id="5976618at2759"/>
<protein>
    <submittedName>
        <fullName evidence="1">Uncharacterized protein</fullName>
    </submittedName>
</protein>
<gene>
    <name evidence="1" type="ORF">PACLA_8A025266</name>
</gene>
<accession>A0A6S7L400</accession>
<keyword evidence="2" id="KW-1185">Reference proteome</keyword>
<organism evidence="1 2">
    <name type="scientific">Paramuricea clavata</name>
    <name type="common">Red gorgonian</name>
    <name type="synonym">Violescent sea-whip</name>
    <dbReference type="NCBI Taxonomy" id="317549"/>
    <lineage>
        <taxon>Eukaryota</taxon>
        <taxon>Metazoa</taxon>
        <taxon>Cnidaria</taxon>
        <taxon>Anthozoa</taxon>
        <taxon>Octocorallia</taxon>
        <taxon>Malacalcyonacea</taxon>
        <taxon>Plexauridae</taxon>
        <taxon>Paramuricea</taxon>
    </lineage>
</organism>